<dbReference type="InterPro" id="IPR007047">
    <property type="entry name" value="Flp_Fap"/>
</dbReference>
<dbReference type="EMBL" id="JAMPJT010000004">
    <property type="protein sequence ID" value="MCV9878667.1"/>
    <property type="molecule type" value="Genomic_DNA"/>
</dbReference>
<keyword evidence="1" id="KW-1133">Transmembrane helix</keyword>
<keyword evidence="4" id="KW-1185">Reference proteome</keyword>
<keyword evidence="1" id="KW-0472">Membrane</keyword>
<name>A0AA41Y0Y2_9GAMM</name>
<dbReference type="Pfam" id="PF04964">
    <property type="entry name" value="Flp_Fap"/>
    <property type="match status" value="1"/>
</dbReference>
<accession>A0AA41Y0Y2</accession>
<evidence type="ECO:0000313" key="5">
    <source>
        <dbReference type="Proteomes" id="UP001165569"/>
    </source>
</evidence>
<sequence>MNNMKTKLRVFLRDESGVTAIEYGILAAAMAAAIGAIFGSDGIFVQALNEKFSEIADQITGSGTSGSGASGTAAK</sequence>
<evidence type="ECO:0000256" key="1">
    <source>
        <dbReference type="SAM" id="Phobius"/>
    </source>
</evidence>
<gene>
    <name evidence="2" type="ORF">NC803_07350</name>
    <name evidence="3" type="ORF">NC856_07685</name>
</gene>
<feature type="transmembrane region" description="Helical" evidence="1">
    <location>
        <begin position="20"/>
        <end position="39"/>
    </location>
</feature>
<dbReference type="Proteomes" id="UP001165568">
    <property type="component" value="Unassembled WGS sequence"/>
</dbReference>
<protein>
    <submittedName>
        <fullName evidence="2">Flp family type IVb pilin</fullName>
    </submittedName>
</protein>
<evidence type="ECO:0000313" key="2">
    <source>
        <dbReference type="EMBL" id="MCV9878667.1"/>
    </source>
</evidence>
<reference evidence="2" key="1">
    <citation type="submission" date="2022-04" db="EMBL/GenBank/DDBJ databases">
        <title>Brenneria sp. isolated from walnut trees in Serbia.</title>
        <authorList>
            <person name="Gasic K."/>
            <person name="Zlatkovic N."/>
            <person name="Kuzmanovic N."/>
        </authorList>
    </citation>
    <scope>NUCLEOTIDE SEQUENCE</scope>
    <source>
        <strain evidence="3">KBI 423</strain>
        <strain evidence="2">KBI 447</strain>
    </source>
</reference>
<proteinExistence type="predicted"/>
<organism evidence="2 5">
    <name type="scientific">Brenneria izbisi</name>
    <dbReference type="NCBI Taxonomy" id="2939450"/>
    <lineage>
        <taxon>Bacteria</taxon>
        <taxon>Pseudomonadati</taxon>
        <taxon>Pseudomonadota</taxon>
        <taxon>Gammaproteobacteria</taxon>
        <taxon>Enterobacterales</taxon>
        <taxon>Pectobacteriaceae</taxon>
        <taxon>Brenneria</taxon>
    </lineage>
</organism>
<dbReference type="RefSeq" id="WP_264089839.1">
    <property type="nucleotide sequence ID" value="NZ_JAMPJT010000004.1"/>
</dbReference>
<dbReference type="Proteomes" id="UP001165569">
    <property type="component" value="Unassembled WGS sequence"/>
</dbReference>
<keyword evidence="1" id="KW-0812">Transmembrane</keyword>
<evidence type="ECO:0000313" key="3">
    <source>
        <dbReference type="EMBL" id="MCV9882150.1"/>
    </source>
</evidence>
<comment type="caution">
    <text evidence="2">The sequence shown here is derived from an EMBL/GenBank/DDBJ whole genome shotgun (WGS) entry which is preliminary data.</text>
</comment>
<evidence type="ECO:0000313" key="4">
    <source>
        <dbReference type="Proteomes" id="UP001165568"/>
    </source>
</evidence>
<dbReference type="AlphaFoldDB" id="A0AA41Y0Y2"/>
<dbReference type="EMBL" id="JAMPJU010000004">
    <property type="protein sequence ID" value="MCV9882150.1"/>
    <property type="molecule type" value="Genomic_DNA"/>
</dbReference>